<dbReference type="InterPro" id="IPR053313">
    <property type="entry name" value="RGF"/>
</dbReference>
<feature type="region of interest" description="Disordered" evidence="1">
    <location>
        <begin position="116"/>
        <end position="170"/>
    </location>
</feature>
<dbReference type="Proteomes" id="UP000315295">
    <property type="component" value="Unassembled WGS sequence"/>
</dbReference>
<keyword evidence="4" id="KW-1185">Reference proteome</keyword>
<reference evidence="3 4" key="1">
    <citation type="journal article" date="2019" name="G3 (Bethesda)">
        <title>Sequencing of a Wild Apple (Malus baccata) Genome Unravels the Differences Between Cultivated and Wild Apple Species Regarding Disease Resistance and Cold Tolerance.</title>
        <authorList>
            <person name="Chen X."/>
        </authorList>
    </citation>
    <scope>NUCLEOTIDE SEQUENCE [LARGE SCALE GENOMIC DNA]</scope>
    <source>
        <strain evidence="4">cv. Shandingzi</strain>
        <tissue evidence="3">Leaves</tissue>
    </source>
</reference>
<protein>
    <submittedName>
        <fullName evidence="3">Uncharacterized protein</fullName>
    </submittedName>
</protein>
<evidence type="ECO:0000313" key="4">
    <source>
        <dbReference type="Proteomes" id="UP000315295"/>
    </source>
</evidence>
<feature type="compositionally biased region" description="Basic and acidic residues" evidence="1">
    <location>
        <begin position="143"/>
        <end position="152"/>
    </location>
</feature>
<keyword evidence="2" id="KW-0732">Signal</keyword>
<proteinExistence type="predicted"/>
<evidence type="ECO:0000256" key="1">
    <source>
        <dbReference type="SAM" id="MobiDB-lite"/>
    </source>
</evidence>
<accession>A0A540MI93</accession>
<feature type="signal peptide" evidence="2">
    <location>
        <begin position="1"/>
        <end position="23"/>
    </location>
</feature>
<feature type="chain" id="PRO_5021808816" evidence="2">
    <location>
        <begin position="24"/>
        <end position="170"/>
    </location>
</feature>
<dbReference type="AlphaFoldDB" id="A0A540MI93"/>
<name>A0A540MI93_MALBA</name>
<evidence type="ECO:0000313" key="3">
    <source>
        <dbReference type="EMBL" id="TQD98517.1"/>
    </source>
</evidence>
<dbReference type="PANTHER" id="PTHR34961:SF7">
    <property type="entry name" value="TRANSMEMBRANE PROTEIN"/>
    <property type="match status" value="1"/>
</dbReference>
<evidence type="ECO:0000256" key="2">
    <source>
        <dbReference type="SAM" id="SignalP"/>
    </source>
</evidence>
<dbReference type="EMBL" id="VIEB01000251">
    <property type="protein sequence ID" value="TQD98517.1"/>
    <property type="molecule type" value="Genomic_DNA"/>
</dbReference>
<dbReference type="PANTHER" id="PTHR34961">
    <property type="entry name" value="TRANSMEMBRANE PROTEIN"/>
    <property type="match status" value="1"/>
</dbReference>
<organism evidence="3 4">
    <name type="scientific">Malus baccata</name>
    <name type="common">Siberian crab apple</name>
    <name type="synonym">Pyrus baccata</name>
    <dbReference type="NCBI Taxonomy" id="106549"/>
    <lineage>
        <taxon>Eukaryota</taxon>
        <taxon>Viridiplantae</taxon>
        <taxon>Streptophyta</taxon>
        <taxon>Embryophyta</taxon>
        <taxon>Tracheophyta</taxon>
        <taxon>Spermatophyta</taxon>
        <taxon>Magnoliopsida</taxon>
        <taxon>eudicotyledons</taxon>
        <taxon>Gunneridae</taxon>
        <taxon>Pentapetalae</taxon>
        <taxon>rosids</taxon>
        <taxon>fabids</taxon>
        <taxon>Rosales</taxon>
        <taxon>Rosaceae</taxon>
        <taxon>Amygdaloideae</taxon>
        <taxon>Maleae</taxon>
        <taxon>Malus</taxon>
    </lineage>
</organism>
<sequence>MSSILSSLFSIFLLFLSMHACEARYIGLGPKGFGAPFLPFGKGLLLLEKFKTPGMDSSKGFVMKEDDAAEKGHGGAITGTTTPVKEVKCTSRGQKSGMEPAGSEIVESSGHHMVGLLKSTSPTTKKEARRRALSGKEAVNYNSDDKVEDNVVHTDYNPPHSTPPIHNRKS</sequence>
<comment type="caution">
    <text evidence="3">The sequence shown here is derived from an EMBL/GenBank/DDBJ whole genome shotgun (WGS) entry which is preliminary data.</text>
</comment>
<gene>
    <name evidence="3" type="ORF">C1H46_015765</name>
</gene>